<dbReference type="AlphaFoldDB" id="A0A7Z0E5L0"/>
<protein>
    <submittedName>
        <fullName evidence="2">Putative membrane protein</fullName>
    </submittedName>
</protein>
<sequence length="60" mass="6354">MKTSHVGLFVGLILGIVAIWAGFLAFLGVAFLGGLGLVVGMVIDGRIDLNDLTAADRRRR</sequence>
<dbReference type="EMBL" id="JACCFQ010000001">
    <property type="protein sequence ID" value="NYJ15507.1"/>
    <property type="molecule type" value="Genomic_DNA"/>
</dbReference>
<keyword evidence="1" id="KW-0812">Transmembrane</keyword>
<organism evidence="2 3">
    <name type="scientific">Nesterenkonia sandarakina</name>
    <dbReference type="NCBI Taxonomy" id="272918"/>
    <lineage>
        <taxon>Bacteria</taxon>
        <taxon>Bacillati</taxon>
        <taxon>Actinomycetota</taxon>
        <taxon>Actinomycetes</taxon>
        <taxon>Micrococcales</taxon>
        <taxon>Micrococcaceae</taxon>
        <taxon>Nesterenkonia</taxon>
    </lineage>
</organism>
<dbReference type="RefSeq" id="WP_179440596.1">
    <property type="nucleotide sequence ID" value="NZ_BAAALK010000001.1"/>
</dbReference>
<accession>A0A7Z0E5L0</accession>
<keyword evidence="1" id="KW-0472">Membrane</keyword>
<keyword evidence="1" id="KW-1133">Transmembrane helix</keyword>
<name>A0A7Z0E5L0_9MICC</name>
<feature type="transmembrane region" description="Helical" evidence="1">
    <location>
        <begin position="6"/>
        <end position="39"/>
    </location>
</feature>
<gene>
    <name evidence="2" type="ORF">HNR11_000041</name>
</gene>
<comment type="caution">
    <text evidence="2">The sequence shown here is derived from an EMBL/GenBank/DDBJ whole genome shotgun (WGS) entry which is preliminary data.</text>
</comment>
<reference evidence="2 3" key="1">
    <citation type="submission" date="2020-07" db="EMBL/GenBank/DDBJ databases">
        <title>Sequencing the genomes of 1000 actinobacteria strains.</title>
        <authorList>
            <person name="Klenk H.-P."/>
        </authorList>
    </citation>
    <scope>NUCLEOTIDE SEQUENCE [LARGE SCALE GENOMIC DNA]</scope>
    <source>
        <strain evidence="2 3">DSM 15664</strain>
    </source>
</reference>
<evidence type="ECO:0000313" key="3">
    <source>
        <dbReference type="Proteomes" id="UP000560069"/>
    </source>
</evidence>
<evidence type="ECO:0000256" key="1">
    <source>
        <dbReference type="SAM" id="Phobius"/>
    </source>
</evidence>
<dbReference type="Proteomes" id="UP000560069">
    <property type="component" value="Unassembled WGS sequence"/>
</dbReference>
<evidence type="ECO:0000313" key="2">
    <source>
        <dbReference type="EMBL" id="NYJ15507.1"/>
    </source>
</evidence>
<proteinExistence type="predicted"/>
<keyword evidence="3" id="KW-1185">Reference proteome</keyword>